<proteinExistence type="predicted"/>
<sequence>MMNENDADQEAGNSAHTIGERLRAGREREGLALDDIAERTRIPLRHLQAIENDDYSSLPAPTYALGFAKAYARAVGMDEVAIAHDLRNELDAGYERPAPSIAYEVPEPPRGPGRGVVFTGVAVAVLVLLGIALWYGTDWFRNSGQADTPVAEASPTPTPTPSPSAAVPQSGGQVVLTATGQVWVRIYDAQDKTLMMKTMSAGETYDVPQDADNPMINVGRPGMLKVTINGAAVAPLGPPERAIKDVPVSADALRARTTSPADNAG</sequence>
<reference evidence="4 5" key="1">
    <citation type="submission" date="2020-08" db="EMBL/GenBank/DDBJ databases">
        <title>Genomic Encyclopedia of Type Strains, Phase IV (KMG-IV): sequencing the most valuable type-strain genomes for metagenomic binning, comparative biology and taxonomic classification.</title>
        <authorList>
            <person name="Goeker M."/>
        </authorList>
    </citation>
    <scope>NUCLEOTIDE SEQUENCE [LARGE SCALE GENOMIC DNA]</scope>
    <source>
        <strain evidence="4 5">DSM 27203</strain>
    </source>
</reference>
<dbReference type="AlphaFoldDB" id="A0A840YXP5"/>
<dbReference type="Pfam" id="PF13464">
    <property type="entry name" value="RodZ_C"/>
    <property type="match status" value="1"/>
</dbReference>
<dbReference type="SMART" id="SM00530">
    <property type="entry name" value="HTH_XRE"/>
    <property type="match status" value="1"/>
</dbReference>
<name>A0A840YXP5_9SPHN</name>
<organism evidence="4 5">
    <name type="scientific">Stakelama sediminis</name>
    <dbReference type="NCBI Taxonomy" id="463200"/>
    <lineage>
        <taxon>Bacteria</taxon>
        <taxon>Pseudomonadati</taxon>
        <taxon>Pseudomonadota</taxon>
        <taxon>Alphaproteobacteria</taxon>
        <taxon>Sphingomonadales</taxon>
        <taxon>Sphingomonadaceae</taxon>
        <taxon>Stakelama</taxon>
    </lineage>
</organism>
<accession>A0A840YXP5</accession>
<dbReference type="InterPro" id="IPR025194">
    <property type="entry name" value="RodZ-like_C"/>
</dbReference>
<dbReference type="Gene3D" id="1.10.260.40">
    <property type="entry name" value="lambda repressor-like DNA-binding domains"/>
    <property type="match status" value="1"/>
</dbReference>
<dbReference type="PANTHER" id="PTHR34475:SF1">
    <property type="entry name" value="CYTOSKELETON PROTEIN RODZ"/>
    <property type="match status" value="1"/>
</dbReference>
<dbReference type="InterPro" id="IPR001387">
    <property type="entry name" value="Cro/C1-type_HTH"/>
</dbReference>
<evidence type="ECO:0000256" key="1">
    <source>
        <dbReference type="SAM" id="MobiDB-lite"/>
    </source>
</evidence>
<dbReference type="CDD" id="cd00093">
    <property type="entry name" value="HTH_XRE"/>
    <property type="match status" value="1"/>
</dbReference>
<evidence type="ECO:0000256" key="2">
    <source>
        <dbReference type="SAM" id="Phobius"/>
    </source>
</evidence>
<dbReference type="InterPro" id="IPR050400">
    <property type="entry name" value="Bact_Cytoskel_RodZ"/>
</dbReference>
<feature type="domain" description="HTH cro/C1-type" evidence="3">
    <location>
        <begin position="21"/>
        <end position="82"/>
    </location>
</feature>
<dbReference type="SUPFAM" id="SSF47413">
    <property type="entry name" value="lambda repressor-like DNA-binding domains"/>
    <property type="match status" value="1"/>
</dbReference>
<dbReference type="GO" id="GO:0003677">
    <property type="term" value="F:DNA binding"/>
    <property type="evidence" value="ECO:0007669"/>
    <property type="project" value="InterPro"/>
</dbReference>
<gene>
    <name evidence="4" type="ORF">FHR23_001234</name>
</gene>
<dbReference type="EMBL" id="JACIJI010000001">
    <property type="protein sequence ID" value="MBB5718327.1"/>
    <property type="molecule type" value="Genomic_DNA"/>
</dbReference>
<dbReference type="Proteomes" id="UP000554342">
    <property type="component" value="Unassembled WGS sequence"/>
</dbReference>
<keyword evidence="2" id="KW-0812">Transmembrane</keyword>
<keyword evidence="5" id="KW-1185">Reference proteome</keyword>
<dbReference type="Pfam" id="PF13413">
    <property type="entry name" value="HTH_25"/>
    <property type="match status" value="1"/>
</dbReference>
<feature type="transmembrane region" description="Helical" evidence="2">
    <location>
        <begin position="116"/>
        <end position="135"/>
    </location>
</feature>
<keyword evidence="2" id="KW-0472">Membrane</keyword>
<dbReference type="RefSeq" id="WP_184001977.1">
    <property type="nucleotide sequence ID" value="NZ_BAABIF010000004.1"/>
</dbReference>
<dbReference type="InterPro" id="IPR010982">
    <property type="entry name" value="Lambda_DNA-bd_dom_sf"/>
</dbReference>
<protein>
    <submittedName>
        <fullName evidence="4">Cytoskeletal protein RodZ</fullName>
    </submittedName>
</protein>
<feature type="region of interest" description="Disordered" evidence="1">
    <location>
        <begin position="146"/>
        <end position="171"/>
    </location>
</feature>
<keyword evidence="2" id="KW-1133">Transmembrane helix</keyword>
<evidence type="ECO:0000259" key="3">
    <source>
        <dbReference type="SMART" id="SM00530"/>
    </source>
</evidence>
<evidence type="ECO:0000313" key="4">
    <source>
        <dbReference type="EMBL" id="MBB5718327.1"/>
    </source>
</evidence>
<dbReference type="PANTHER" id="PTHR34475">
    <property type="match status" value="1"/>
</dbReference>
<comment type="caution">
    <text evidence="4">The sequence shown here is derived from an EMBL/GenBank/DDBJ whole genome shotgun (WGS) entry which is preliminary data.</text>
</comment>
<feature type="region of interest" description="Disordered" evidence="1">
    <location>
        <begin position="1"/>
        <end position="23"/>
    </location>
</feature>
<evidence type="ECO:0000313" key="5">
    <source>
        <dbReference type="Proteomes" id="UP000554342"/>
    </source>
</evidence>